<dbReference type="GO" id="GO:0006313">
    <property type="term" value="P:DNA transposition"/>
    <property type="evidence" value="ECO:0007669"/>
    <property type="project" value="InterPro"/>
</dbReference>
<dbReference type="STRING" id="188937.MA_2835"/>
<protein>
    <submittedName>
        <fullName evidence="3">Transposase</fullName>
    </submittedName>
</protein>
<feature type="domain" description="Transposase IS4-like" evidence="1">
    <location>
        <begin position="111"/>
        <end position="265"/>
    </location>
</feature>
<dbReference type="EMBL" id="AE010299">
    <property type="protein sequence ID" value="AAM06214.1"/>
    <property type="molecule type" value="Genomic_DNA"/>
</dbReference>
<dbReference type="EnsemblBacteria" id="AAM06214">
    <property type="protein sequence ID" value="AAM06214"/>
    <property type="gene ID" value="MA_2835"/>
</dbReference>
<dbReference type="PANTHER" id="PTHR30007:SF0">
    <property type="entry name" value="TRANSPOSASE"/>
    <property type="match status" value="1"/>
</dbReference>
<dbReference type="Pfam" id="PF01609">
    <property type="entry name" value="DDE_Tnp_1"/>
    <property type="match status" value="1"/>
</dbReference>
<dbReference type="GO" id="GO:0004803">
    <property type="term" value="F:transposase activity"/>
    <property type="evidence" value="ECO:0007669"/>
    <property type="project" value="InterPro"/>
</dbReference>
<dbReference type="GO" id="GO:0003677">
    <property type="term" value="F:DNA binding"/>
    <property type="evidence" value="ECO:0007669"/>
    <property type="project" value="InterPro"/>
</dbReference>
<evidence type="ECO:0000313" key="4">
    <source>
        <dbReference type="Proteomes" id="UP000002487"/>
    </source>
</evidence>
<dbReference type="InParanoid" id="Q8TM35"/>
<dbReference type="AlphaFoldDB" id="Q8TM35"/>
<evidence type="ECO:0000259" key="2">
    <source>
        <dbReference type="Pfam" id="PF13340"/>
    </source>
</evidence>
<dbReference type="NCBIfam" id="NF033580">
    <property type="entry name" value="transpos_IS5_3"/>
    <property type="match status" value="1"/>
</dbReference>
<dbReference type="PANTHER" id="PTHR30007">
    <property type="entry name" value="PHP DOMAIN PROTEIN"/>
    <property type="match status" value="1"/>
</dbReference>
<organism evidence="3 4">
    <name type="scientific">Methanosarcina acetivorans (strain ATCC 35395 / DSM 2834 / JCM 12185 / C2A)</name>
    <dbReference type="NCBI Taxonomy" id="188937"/>
    <lineage>
        <taxon>Archaea</taxon>
        <taxon>Methanobacteriati</taxon>
        <taxon>Methanobacteriota</taxon>
        <taxon>Stenosarchaea group</taxon>
        <taxon>Methanomicrobia</taxon>
        <taxon>Methanosarcinales</taxon>
        <taxon>Methanosarcinaceae</taxon>
        <taxon>Methanosarcina</taxon>
    </lineage>
</organism>
<dbReference type="InterPro" id="IPR002559">
    <property type="entry name" value="Transposase_11"/>
</dbReference>
<accession>Q8TM35</accession>
<feature type="domain" description="Insertion element IS402-like" evidence="2">
    <location>
        <begin position="21"/>
        <end position="94"/>
    </location>
</feature>
<proteinExistence type="predicted"/>
<evidence type="ECO:0000313" key="3">
    <source>
        <dbReference type="EMBL" id="AAM06214.1"/>
    </source>
</evidence>
<dbReference type="PhylomeDB" id="Q8TM35"/>
<dbReference type="HOGENOM" id="CLU_055261_0_0_2"/>
<dbReference type="KEGG" id="mac:MA_2835"/>
<evidence type="ECO:0000259" key="1">
    <source>
        <dbReference type="Pfam" id="PF01609"/>
    </source>
</evidence>
<dbReference type="InterPro" id="IPR025161">
    <property type="entry name" value="IS402-like_dom"/>
</dbReference>
<gene>
    <name evidence="3" type="ordered locus">MA_2835</name>
</gene>
<dbReference type="Pfam" id="PF13340">
    <property type="entry name" value="DUF4096"/>
    <property type="match status" value="1"/>
</dbReference>
<keyword evidence="4" id="KW-1185">Reference proteome</keyword>
<sequence>MSQDCSSMSEQTERLPYPSDLSDKEWKLIEPHIPNPPTNRGKKRVHPYREILNGIFYLLRSGCAWRMLPHEFPPWQTVYHYFRLWRLYGIWERINAALRTELRIENGREPEPSAAILDSQSVKTTETRGVRGYDAGKKVKGRKRHILVDTTGLLLIVVVHAANIQDRDGAKLVLEQIKGTFSRLQLIWADAAYAGQLIDWVKITCGWVLEIVRRKDDVKGFQVLPRRWVVERTFGWLGRYRRLSKDYEGLTESSQAFIYAAMIHIMSRRLAKIEPLSR</sequence>
<reference evidence="3 4" key="1">
    <citation type="journal article" date="2002" name="Genome Res.">
        <title>The genome of Methanosarcina acetivorans reveals extensive metabolic and physiological diversity.</title>
        <authorList>
            <person name="Galagan J.E."/>
            <person name="Nusbaum C."/>
            <person name="Roy A."/>
            <person name="Endrizzi M.G."/>
            <person name="Macdonald P."/>
            <person name="FitzHugh W."/>
            <person name="Calvo S."/>
            <person name="Engels R."/>
            <person name="Smirnov S."/>
            <person name="Atnoor D."/>
            <person name="Brown A."/>
            <person name="Allen N."/>
            <person name="Naylor J."/>
            <person name="Stange-Thomann N."/>
            <person name="DeArellano K."/>
            <person name="Johnson R."/>
            <person name="Linton L."/>
            <person name="McEwan P."/>
            <person name="McKernan K."/>
            <person name="Talamas J."/>
            <person name="Tirrell A."/>
            <person name="Ye W."/>
            <person name="Zimmer A."/>
            <person name="Barber R.D."/>
            <person name="Cann I."/>
            <person name="Graham D.E."/>
            <person name="Grahame D.A."/>
            <person name="Guss A."/>
            <person name="Hedderich R."/>
            <person name="Ingram-Smith C."/>
            <person name="Kuettner C.H."/>
            <person name="Krzycki J.A."/>
            <person name="Leigh J.A."/>
            <person name="Li W."/>
            <person name="Liu J."/>
            <person name="Mukhopadhyay B."/>
            <person name="Reeve J.N."/>
            <person name="Smith K."/>
            <person name="Springer T.A."/>
            <person name="Umayam L.A."/>
            <person name="White O."/>
            <person name="White R.H."/>
            <person name="de Macario E.C."/>
            <person name="Ferry J.G."/>
            <person name="Jarrell K.F."/>
            <person name="Jing H."/>
            <person name="Macario A.J.L."/>
            <person name="Paulsen I."/>
            <person name="Pritchett M."/>
            <person name="Sowers K.R."/>
            <person name="Swanson R.V."/>
            <person name="Zinder S.H."/>
            <person name="Lander E."/>
            <person name="Metcalf W.W."/>
            <person name="Birren B."/>
        </authorList>
    </citation>
    <scope>NUCLEOTIDE SEQUENCE [LARGE SCALE GENOMIC DNA]</scope>
    <source>
        <strain evidence="4">ATCC 35395 / DSM 2834 / JCM 12185 / C2A</strain>
    </source>
</reference>
<dbReference type="Proteomes" id="UP000002487">
    <property type="component" value="Chromosome"/>
</dbReference>
<name>Q8TM35_METAC</name>